<evidence type="ECO:0000313" key="7">
    <source>
        <dbReference type="Proteomes" id="UP000233748"/>
    </source>
</evidence>
<evidence type="ECO:0000259" key="3">
    <source>
        <dbReference type="SMART" id="SM00645"/>
    </source>
</evidence>
<evidence type="ECO:0000313" key="5">
    <source>
        <dbReference type="EMBL" id="PKV18172.1"/>
    </source>
</evidence>
<dbReference type="RefSeq" id="WP_101361682.1">
    <property type="nucleotide sequence ID" value="NZ_PHKV01000001.1"/>
</dbReference>
<sequence>MTEKSATTKPTDTAASRPHSTRNYGWKPDLPDHRDLSYTTPQAQSSLPPHVDLRATCSAVEDQGDLGSCTANALVGALEFLERKDGLTLTDLSRLFVYYNERVLTGTVAQDSGSELRTGIKTLAHQGVCAEALCPYDISRFTQRPKPEAYTQAKHHCITAYMRLRTLGDMQACLADGYPFVFGFSVYESFESDEVAKTGVVELPGPHEKLVGGHAVLAVGYDNASHRLIVRNSWGTKWGQQGYFTMPYAYVTNRDLSDDLWTIRRGAGL</sequence>
<evidence type="ECO:0000256" key="1">
    <source>
        <dbReference type="ARBA" id="ARBA00008455"/>
    </source>
</evidence>
<dbReference type="SUPFAM" id="SSF54001">
    <property type="entry name" value="Cysteine proteinases"/>
    <property type="match status" value="1"/>
</dbReference>
<dbReference type="GO" id="GO:0006508">
    <property type="term" value="P:proteolysis"/>
    <property type="evidence" value="ECO:0007669"/>
    <property type="project" value="InterPro"/>
</dbReference>
<dbReference type="InterPro" id="IPR038765">
    <property type="entry name" value="Papain-like_cys_pep_sf"/>
</dbReference>
<keyword evidence="7" id="KW-1185">Reference proteome</keyword>
<dbReference type="GO" id="GO:0008234">
    <property type="term" value="F:cysteine-type peptidase activity"/>
    <property type="evidence" value="ECO:0007669"/>
    <property type="project" value="InterPro"/>
</dbReference>
<accession>A0A2N3RN14</accession>
<feature type="domain" description="Peptidase C1A papain C-terminal" evidence="3">
    <location>
        <begin position="47"/>
        <end position="252"/>
    </location>
</feature>
<dbReference type="InterPro" id="IPR013128">
    <property type="entry name" value="Peptidase_C1A"/>
</dbReference>
<comment type="caution">
    <text evidence="4">The sequence shown here is derived from an EMBL/GenBank/DDBJ whole genome shotgun (WGS) entry which is preliminary data.</text>
</comment>
<dbReference type="SMART" id="SM00645">
    <property type="entry name" value="Pept_C1"/>
    <property type="match status" value="1"/>
</dbReference>
<evidence type="ECO:0000313" key="6">
    <source>
        <dbReference type="Proteomes" id="UP000233720"/>
    </source>
</evidence>
<comment type="similarity">
    <text evidence="1">Belongs to the peptidase C1 family.</text>
</comment>
<feature type="region of interest" description="Disordered" evidence="2">
    <location>
        <begin position="1"/>
        <end position="49"/>
    </location>
</feature>
<dbReference type="EMBL" id="PHKV01000001">
    <property type="protein sequence ID" value="PKV13893.1"/>
    <property type="molecule type" value="Genomic_DNA"/>
</dbReference>
<evidence type="ECO:0000256" key="2">
    <source>
        <dbReference type="SAM" id="MobiDB-lite"/>
    </source>
</evidence>
<dbReference type="Pfam" id="PF00112">
    <property type="entry name" value="Peptidase_C1"/>
    <property type="match status" value="1"/>
</dbReference>
<protein>
    <submittedName>
        <fullName evidence="4">Peptidase</fullName>
    </submittedName>
</protein>
<dbReference type="AlphaFoldDB" id="A0A2N3RN14"/>
<gene>
    <name evidence="4" type="ORF">XpruCFBP8353_01910</name>
    <name evidence="5" type="ORF">XpruCFBP8354_01910</name>
</gene>
<feature type="compositionally biased region" description="Polar residues" evidence="2">
    <location>
        <begin position="1"/>
        <end position="14"/>
    </location>
</feature>
<dbReference type="Proteomes" id="UP000233748">
    <property type="component" value="Unassembled WGS sequence"/>
</dbReference>
<dbReference type="Proteomes" id="UP000233720">
    <property type="component" value="Unassembled WGS sequence"/>
</dbReference>
<feature type="compositionally biased region" description="Polar residues" evidence="2">
    <location>
        <begin position="37"/>
        <end position="47"/>
    </location>
</feature>
<dbReference type="CDD" id="cd02619">
    <property type="entry name" value="Peptidase_C1"/>
    <property type="match status" value="1"/>
</dbReference>
<dbReference type="InterPro" id="IPR000668">
    <property type="entry name" value="Peptidase_C1A_C"/>
</dbReference>
<reference evidence="6 7" key="1">
    <citation type="submission" date="2017-11" db="EMBL/GenBank/DDBJ databases">
        <title>Xanthomonas prunicola sp. nov., a novel pathogen that affects nectarine (Prunus persica var. nectarine) trees.</title>
        <authorList>
            <person name="Lopez M."/>
            <person name="Lopez-Soriano P."/>
            <person name="Garita-Cambronero J."/>
            <person name="Beltran C."/>
            <person name="Taghouti G."/>
            <person name="Portier P."/>
            <person name="Cubero J."/>
            <person name="Fischer-Le Saux M."/>
            <person name="Marco-Noales E."/>
        </authorList>
    </citation>
    <scope>NUCLEOTIDE SEQUENCE [LARGE SCALE GENOMIC DNA]</scope>
    <source>
        <strain evidence="4 6">CFBP8353</strain>
        <strain evidence="5 7">CFBP8354</strain>
    </source>
</reference>
<name>A0A2N3RN14_9XANT</name>
<organism evidence="4 6">
    <name type="scientific">Xanthomonas prunicola</name>
    <dbReference type="NCBI Taxonomy" id="2053930"/>
    <lineage>
        <taxon>Bacteria</taxon>
        <taxon>Pseudomonadati</taxon>
        <taxon>Pseudomonadota</taxon>
        <taxon>Gammaproteobacteria</taxon>
        <taxon>Lysobacterales</taxon>
        <taxon>Lysobacteraceae</taxon>
        <taxon>Xanthomonas</taxon>
    </lineage>
</organism>
<evidence type="ECO:0000313" key="4">
    <source>
        <dbReference type="EMBL" id="PKV13893.1"/>
    </source>
</evidence>
<dbReference type="EMBL" id="PHKW01000001">
    <property type="protein sequence ID" value="PKV18172.1"/>
    <property type="molecule type" value="Genomic_DNA"/>
</dbReference>
<dbReference type="OrthoDB" id="1491023at2"/>
<dbReference type="PROSITE" id="PS00639">
    <property type="entry name" value="THIOL_PROTEASE_HIS"/>
    <property type="match status" value="1"/>
</dbReference>
<dbReference type="InterPro" id="IPR025660">
    <property type="entry name" value="Pept_his_AS"/>
</dbReference>
<proteinExistence type="inferred from homology"/>
<dbReference type="Gene3D" id="3.90.70.10">
    <property type="entry name" value="Cysteine proteinases"/>
    <property type="match status" value="1"/>
</dbReference>
<dbReference type="PANTHER" id="PTHR12411">
    <property type="entry name" value="CYSTEINE PROTEASE FAMILY C1-RELATED"/>
    <property type="match status" value="1"/>
</dbReference>